<dbReference type="InterPro" id="IPR043129">
    <property type="entry name" value="ATPase_NBD"/>
</dbReference>
<accession>A0A538S6G9</accession>
<dbReference type="Pfam" id="PF02543">
    <property type="entry name" value="Carbam_trans_N"/>
    <property type="match status" value="1"/>
</dbReference>
<dbReference type="CDD" id="cd24098">
    <property type="entry name" value="ASKHA_NBD_TobZ_N"/>
    <property type="match status" value="1"/>
</dbReference>
<evidence type="ECO:0000313" key="5">
    <source>
        <dbReference type="EMBL" id="TMQ46972.1"/>
    </source>
</evidence>
<feature type="domain" description="Carbamoyltransferase" evidence="3">
    <location>
        <begin position="41"/>
        <end position="381"/>
    </location>
</feature>
<dbReference type="Pfam" id="PF16861">
    <property type="entry name" value="Carbam_trans_C"/>
    <property type="match status" value="1"/>
</dbReference>
<proteinExistence type="inferred from homology"/>
<dbReference type="InterPro" id="IPR003696">
    <property type="entry name" value="Carbtransf_dom"/>
</dbReference>
<dbReference type="SUPFAM" id="SSF53067">
    <property type="entry name" value="Actin-like ATPase domain"/>
    <property type="match status" value="1"/>
</dbReference>
<evidence type="ECO:0000259" key="3">
    <source>
        <dbReference type="Pfam" id="PF02543"/>
    </source>
</evidence>
<evidence type="ECO:0000256" key="1">
    <source>
        <dbReference type="ARBA" id="ARBA00006129"/>
    </source>
</evidence>
<feature type="region of interest" description="Disordered" evidence="2">
    <location>
        <begin position="1"/>
        <end position="23"/>
    </location>
</feature>
<reference evidence="5 6" key="1">
    <citation type="journal article" date="2019" name="Nat. Microbiol.">
        <title>Mediterranean grassland soil C-N compound turnover is dependent on rainfall and depth, and is mediated by genomically divergent microorganisms.</title>
        <authorList>
            <person name="Diamond S."/>
            <person name="Andeer P.F."/>
            <person name="Li Z."/>
            <person name="Crits-Christoph A."/>
            <person name="Burstein D."/>
            <person name="Anantharaman K."/>
            <person name="Lane K.R."/>
            <person name="Thomas B.C."/>
            <person name="Pan C."/>
            <person name="Northen T.R."/>
            <person name="Banfield J.F."/>
        </authorList>
    </citation>
    <scope>NUCLEOTIDE SEQUENCE [LARGE SCALE GENOMIC DNA]</scope>
    <source>
        <strain evidence="5">WS_1</strain>
    </source>
</reference>
<dbReference type="Gene3D" id="3.30.420.40">
    <property type="match status" value="2"/>
</dbReference>
<dbReference type="InterPro" id="IPR031730">
    <property type="entry name" value="Carbam_trans_C"/>
</dbReference>
<evidence type="ECO:0000259" key="4">
    <source>
        <dbReference type="Pfam" id="PF16861"/>
    </source>
</evidence>
<gene>
    <name evidence="5" type="ORF">E6K71_11255</name>
</gene>
<organism evidence="5 6">
    <name type="scientific">Eiseniibacteriota bacterium</name>
    <dbReference type="NCBI Taxonomy" id="2212470"/>
    <lineage>
        <taxon>Bacteria</taxon>
        <taxon>Candidatus Eiseniibacteriota</taxon>
    </lineage>
</organism>
<evidence type="ECO:0000256" key="2">
    <source>
        <dbReference type="SAM" id="MobiDB-lite"/>
    </source>
</evidence>
<evidence type="ECO:0000313" key="6">
    <source>
        <dbReference type="Proteomes" id="UP000316292"/>
    </source>
</evidence>
<dbReference type="PANTHER" id="PTHR34847">
    <property type="entry name" value="NODULATION PROTEIN U"/>
    <property type="match status" value="1"/>
</dbReference>
<sequence length="554" mass="61717">MRPGWAWARRGPSSPPSLPRNASPGCRELRTWFRNEPPAMILALNAYAHNAAAALYDGKHVLAAEQERFDGVRKSGAFPADVIRHVLLPAAGAREIDLVAYPWKPRRFATTYLKVFCNDLPRSLELVHPRCSPHLNVRSGLNVLLRLRSDLRRALGGHLPRIRFVEHHLAHAANAFFSSDFDRALILVADAFGDICSLSLFIGEGQRIRKVYENHFLDSLGILYSSVTKHLGFRTLYDEGKVMALAGYGDDSLVEEFGRIVRLLPDGQYRLDFSYLNFHHSGEWRPFSRKFEWIFGPPRANGEPLTAMHYNLARALQRTVEETILHVIRAARSQHGIDRLCFAGGLALNCLLNGRIVREAGLCAVFVPPAPDDSGAVLGAAQAVLHVDLGRPRRPIHSAALGPEYTTDRIRAALPVGRYAVFEPTDVAAKAAELIAEGCIVGWFQGRMEFGPRALGQRSILGDPRRADLHERLNRMKRREAFRPFAPAVLAEHAGTLLRHVTRSPFMSFATVVEPRLRASIPGALHIDGTARFQTLECGDPSPIRRVVEAFHRA</sequence>
<protein>
    <recommendedName>
        <fullName evidence="7">Carbamoyltransferase</fullName>
    </recommendedName>
</protein>
<evidence type="ECO:0008006" key="7">
    <source>
        <dbReference type="Google" id="ProtNLM"/>
    </source>
</evidence>
<dbReference type="AlphaFoldDB" id="A0A538S6G9"/>
<comment type="similarity">
    <text evidence="1">Belongs to the NodU/CmcH family.</text>
</comment>
<dbReference type="Gene3D" id="3.90.870.20">
    <property type="entry name" value="Carbamoyltransferase, C-terminal domain"/>
    <property type="match status" value="1"/>
</dbReference>
<dbReference type="EMBL" id="VBOR01000135">
    <property type="protein sequence ID" value="TMQ46972.1"/>
    <property type="molecule type" value="Genomic_DNA"/>
</dbReference>
<dbReference type="Proteomes" id="UP000316292">
    <property type="component" value="Unassembled WGS sequence"/>
</dbReference>
<dbReference type="PANTHER" id="PTHR34847:SF1">
    <property type="entry name" value="NODULATION PROTEIN U"/>
    <property type="match status" value="1"/>
</dbReference>
<feature type="domain" description="Carbamoyltransferase C-terminal" evidence="4">
    <location>
        <begin position="432"/>
        <end position="553"/>
    </location>
</feature>
<dbReference type="GO" id="GO:0003824">
    <property type="term" value="F:catalytic activity"/>
    <property type="evidence" value="ECO:0007669"/>
    <property type="project" value="InterPro"/>
</dbReference>
<dbReference type="InterPro" id="IPR051338">
    <property type="entry name" value="NodU/CmcH_Carbamoyltrnsfr"/>
</dbReference>
<comment type="caution">
    <text evidence="5">The sequence shown here is derived from an EMBL/GenBank/DDBJ whole genome shotgun (WGS) entry which is preliminary data.</text>
</comment>
<dbReference type="InterPro" id="IPR038152">
    <property type="entry name" value="Carbam_trans_C_sf"/>
</dbReference>
<feature type="non-terminal residue" evidence="5">
    <location>
        <position position="554"/>
    </location>
</feature>
<name>A0A538S6G9_UNCEI</name>